<evidence type="ECO:0000313" key="3">
    <source>
        <dbReference type="Proteomes" id="UP000701801"/>
    </source>
</evidence>
<gene>
    <name evidence="2" type="ORF">HYALB_00000757</name>
</gene>
<sequence>MSNPNKQNTPNANQAKTCFDGMGDMLSALLQENTRIGESSTNTNTNSNTNRDDSIGVDAARIANTFERDVSRRVMAAIARNRPEVLPRYQELKVLIETETDKRKLLQYLREQVEIVSSLIRR</sequence>
<protein>
    <submittedName>
        <fullName evidence="2">Uncharacterized protein</fullName>
    </submittedName>
</protein>
<keyword evidence="3" id="KW-1185">Reference proteome</keyword>
<dbReference type="OrthoDB" id="10409214at2759"/>
<accession>A0A9N9LRZ9</accession>
<proteinExistence type="predicted"/>
<comment type="caution">
    <text evidence="2">The sequence shown here is derived from an EMBL/GenBank/DDBJ whole genome shotgun (WGS) entry which is preliminary data.</text>
</comment>
<feature type="compositionally biased region" description="Low complexity" evidence="1">
    <location>
        <begin position="39"/>
        <end position="49"/>
    </location>
</feature>
<reference evidence="2" key="1">
    <citation type="submission" date="2021-07" db="EMBL/GenBank/DDBJ databases">
        <authorList>
            <person name="Durling M."/>
        </authorList>
    </citation>
    <scope>NUCLEOTIDE SEQUENCE</scope>
</reference>
<name>A0A9N9LRZ9_9HELO</name>
<dbReference type="AlphaFoldDB" id="A0A9N9LRZ9"/>
<evidence type="ECO:0000313" key="2">
    <source>
        <dbReference type="EMBL" id="CAG8978085.1"/>
    </source>
</evidence>
<evidence type="ECO:0000256" key="1">
    <source>
        <dbReference type="SAM" id="MobiDB-lite"/>
    </source>
</evidence>
<dbReference type="EMBL" id="CAJVRM010000240">
    <property type="protein sequence ID" value="CAG8978085.1"/>
    <property type="molecule type" value="Genomic_DNA"/>
</dbReference>
<organism evidence="2 3">
    <name type="scientific">Hymenoscyphus albidus</name>
    <dbReference type="NCBI Taxonomy" id="595503"/>
    <lineage>
        <taxon>Eukaryota</taxon>
        <taxon>Fungi</taxon>
        <taxon>Dikarya</taxon>
        <taxon>Ascomycota</taxon>
        <taxon>Pezizomycotina</taxon>
        <taxon>Leotiomycetes</taxon>
        <taxon>Helotiales</taxon>
        <taxon>Helotiaceae</taxon>
        <taxon>Hymenoscyphus</taxon>
    </lineage>
</organism>
<feature type="region of interest" description="Disordered" evidence="1">
    <location>
        <begin position="32"/>
        <end position="54"/>
    </location>
</feature>
<dbReference type="Proteomes" id="UP000701801">
    <property type="component" value="Unassembled WGS sequence"/>
</dbReference>